<keyword evidence="2" id="KW-0694">RNA-binding</keyword>
<evidence type="ECO:0000256" key="3">
    <source>
        <dbReference type="SAM" id="MobiDB-lite"/>
    </source>
</evidence>
<dbReference type="InterPro" id="IPR055256">
    <property type="entry name" value="KH_1_KHDC4/BBP-like"/>
</dbReference>
<dbReference type="InterPro" id="IPR032377">
    <property type="entry name" value="STAR_dimer"/>
</dbReference>
<name>A0A0K0DVW6_STRER</name>
<evidence type="ECO:0000259" key="4">
    <source>
        <dbReference type="SMART" id="SM00322"/>
    </source>
</evidence>
<dbReference type="WBParaSite" id="TCONS_00006096.p1">
    <property type="protein sequence ID" value="TCONS_00006096.p1"/>
    <property type="gene ID" value="XLOC_004277"/>
</dbReference>
<dbReference type="Pfam" id="PF16544">
    <property type="entry name" value="STAR_dimer"/>
    <property type="match status" value="1"/>
</dbReference>
<dbReference type="WBParaSite" id="SSTP_0000138200.1">
    <property type="protein sequence ID" value="SSTP_0000138200.1"/>
    <property type="gene ID" value="SSTP_0000138200"/>
</dbReference>
<dbReference type="STRING" id="6248.A0A0K0DVW6"/>
<dbReference type="SUPFAM" id="SSF54791">
    <property type="entry name" value="Eukaryotic type KH-domain (KH-domain type I)"/>
    <property type="match status" value="1"/>
</dbReference>
<evidence type="ECO:0000313" key="7">
    <source>
        <dbReference type="WBParaSite" id="TCONS_00006096.p1"/>
    </source>
</evidence>
<dbReference type="PANTHER" id="PTHR11208">
    <property type="entry name" value="RNA-BINDING PROTEIN RELATED"/>
    <property type="match status" value="1"/>
</dbReference>
<dbReference type="GO" id="GO:0048024">
    <property type="term" value="P:regulation of mRNA splicing, via spliceosome"/>
    <property type="evidence" value="ECO:0007669"/>
    <property type="project" value="TreeGrafter"/>
</dbReference>
<dbReference type="InterPro" id="IPR004087">
    <property type="entry name" value="KH_dom"/>
</dbReference>
<dbReference type="InterPro" id="IPR045071">
    <property type="entry name" value="BBP-like"/>
</dbReference>
<evidence type="ECO:0000313" key="5">
    <source>
        <dbReference type="Proteomes" id="UP000035681"/>
    </source>
</evidence>
<dbReference type="FunFam" id="3.30.1370.10:FF:000028">
    <property type="entry name" value="protein quaking isoform X2"/>
    <property type="match status" value="1"/>
</dbReference>
<feature type="domain" description="K Homology" evidence="4">
    <location>
        <begin position="116"/>
        <end position="214"/>
    </location>
</feature>
<dbReference type="AlphaFoldDB" id="A0A0K0DVW6"/>
<organism evidence="6">
    <name type="scientific">Strongyloides stercoralis</name>
    <name type="common">Threadworm</name>
    <dbReference type="NCBI Taxonomy" id="6248"/>
    <lineage>
        <taxon>Eukaryota</taxon>
        <taxon>Metazoa</taxon>
        <taxon>Ecdysozoa</taxon>
        <taxon>Nematoda</taxon>
        <taxon>Chromadorea</taxon>
        <taxon>Rhabditida</taxon>
        <taxon>Tylenchina</taxon>
        <taxon>Panagrolaimomorpha</taxon>
        <taxon>Strongyloidoidea</taxon>
        <taxon>Strongyloididae</taxon>
        <taxon>Strongyloides</taxon>
    </lineage>
</organism>
<feature type="region of interest" description="Disordered" evidence="3">
    <location>
        <begin position="374"/>
        <end position="394"/>
    </location>
</feature>
<reference evidence="6" key="1">
    <citation type="submission" date="2015-08" db="UniProtKB">
        <authorList>
            <consortium name="WormBaseParasite"/>
        </authorList>
    </citation>
    <scope>IDENTIFICATION</scope>
</reference>
<evidence type="ECO:0000256" key="1">
    <source>
        <dbReference type="ARBA" id="ARBA00022473"/>
    </source>
</evidence>
<sequence length="394" mass="44142">MEIYPPFEIIGMKDDKNHQKNLDNFILPKKKLITSLDSKVDSTAFQKENGTRNVTLDYMVALLKEKKQLLMFQEHFPNVINLLDEEVSRVRMSLFQCDFSNISLQLPEPQGNIVLAQKKVYVPVDKYPEFNFVGRILGPRGMTAKQLEQETDCKIMVRGKGSLRDKKKEETFKGKPNWEHLDDDLHVLIQCEDTQNRAEIKINNAISQVDKLLIPAPEGSDELKRKQLMELAIINGTYRSSTGSKYPFSGSKPSPLQLNINNYSSSNDNESSSRSMSCGYYPGSPLLPQSSYGISQPMSAGFVERGVFSPPLSPFDIKTPNFDSLLNGVDFSKISKLFSCGTPPITSEAFSFPSNFTSPVALNDITNKELSNKYTSLESSKSTPKSKDILSSSC</sequence>
<dbReference type="Gene3D" id="1.20.5.4010">
    <property type="match status" value="1"/>
</dbReference>
<proteinExistence type="predicted"/>
<accession>A0A0K0DVW6</accession>
<dbReference type="GO" id="GO:0005634">
    <property type="term" value="C:nucleus"/>
    <property type="evidence" value="ECO:0007669"/>
    <property type="project" value="TreeGrafter"/>
</dbReference>
<dbReference type="GO" id="GO:0003729">
    <property type="term" value="F:mRNA binding"/>
    <property type="evidence" value="ECO:0007669"/>
    <property type="project" value="TreeGrafter"/>
</dbReference>
<dbReference type="Pfam" id="PF22675">
    <property type="entry name" value="KH-I_KHDC4-BBP"/>
    <property type="match status" value="1"/>
</dbReference>
<protein>
    <submittedName>
        <fullName evidence="6 7">KH domain-containing protein</fullName>
    </submittedName>
</protein>
<evidence type="ECO:0000256" key="2">
    <source>
        <dbReference type="ARBA" id="ARBA00022884"/>
    </source>
</evidence>
<dbReference type="InterPro" id="IPR036612">
    <property type="entry name" value="KH_dom_type_1_sf"/>
</dbReference>
<dbReference type="Proteomes" id="UP000035681">
    <property type="component" value="Unplaced"/>
</dbReference>
<evidence type="ECO:0000313" key="6">
    <source>
        <dbReference type="WBParaSite" id="SSTP_0000138200.1"/>
    </source>
</evidence>
<keyword evidence="1" id="KW-0217">Developmental protein</keyword>
<dbReference type="Gene3D" id="3.30.1370.10">
    <property type="entry name" value="K Homology domain, type 1"/>
    <property type="match status" value="1"/>
</dbReference>
<keyword evidence="5" id="KW-1185">Reference proteome</keyword>
<dbReference type="SMART" id="SM00322">
    <property type="entry name" value="KH"/>
    <property type="match status" value="1"/>
</dbReference>
<dbReference type="CDD" id="cd22383">
    <property type="entry name" value="KH-I_Hqk_like"/>
    <property type="match status" value="1"/>
</dbReference>
<dbReference type="PANTHER" id="PTHR11208:SF125">
    <property type="entry name" value="KH DOMAIN-CONTAINING RNA-BINDING PROTEIN QKI"/>
    <property type="match status" value="1"/>
</dbReference>